<proteinExistence type="predicted"/>
<organism evidence="2 3">
    <name type="scientific">Paraburkholderia sacchari</name>
    <dbReference type="NCBI Taxonomy" id="159450"/>
    <lineage>
        <taxon>Bacteria</taxon>
        <taxon>Pseudomonadati</taxon>
        <taxon>Pseudomonadota</taxon>
        <taxon>Betaproteobacteria</taxon>
        <taxon>Burkholderiales</taxon>
        <taxon>Burkholderiaceae</taxon>
        <taxon>Paraburkholderia</taxon>
    </lineage>
</organism>
<comment type="caution">
    <text evidence="2">The sequence shown here is derived from an EMBL/GenBank/DDBJ whole genome shotgun (WGS) entry which is preliminary data.</text>
</comment>
<keyword evidence="2" id="KW-0808">Transferase</keyword>
<dbReference type="Proteomes" id="UP000030460">
    <property type="component" value="Unassembled WGS sequence"/>
</dbReference>
<evidence type="ECO:0000313" key="3">
    <source>
        <dbReference type="Proteomes" id="UP000030460"/>
    </source>
</evidence>
<gene>
    <name evidence="2" type="ORF">NH14_031235</name>
</gene>
<evidence type="ECO:0000313" key="2">
    <source>
        <dbReference type="EMBL" id="NLP65533.1"/>
    </source>
</evidence>
<dbReference type="RefSeq" id="WP_052148567.1">
    <property type="nucleotide sequence ID" value="NZ_CADFGF010000021.1"/>
</dbReference>
<feature type="domain" description="KfrB" evidence="1">
    <location>
        <begin position="268"/>
        <end position="317"/>
    </location>
</feature>
<dbReference type="Gene3D" id="3.10.450.620">
    <property type="entry name" value="JHP933, nucleotidyltransferase-like core domain"/>
    <property type="match status" value="1"/>
</dbReference>
<evidence type="ECO:0000259" key="1">
    <source>
        <dbReference type="Pfam" id="PF18790"/>
    </source>
</evidence>
<reference evidence="2" key="2">
    <citation type="submission" date="2020-04" db="EMBL/GenBank/DDBJ databases">
        <authorList>
            <person name="Alexandrino P."/>
            <person name="Mendonca T."/>
            <person name="Guaman L."/>
            <person name="Cherix J."/>
            <person name="Lozano-Sakalauskas G."/>
            <person name="Fujita A."/>
            <person name="Filho E.R."/>
            <person name="Long P."/>
            <person name="Padilla G."/>
            <person name="Taciro M.K."/>
            <person name="Gomez J.G."/>
            <person name="Silva L.F."/>
            <person name="Torres M."/>
        </authorList>
    </citation>
    <scope>NUCLEOTIDE SEQUENCE</scope>
    <source>
        <strain evidence="2">LMG 19450</strain>
    </source>
</reference>
<dbReference type="GO" id="GO:0016740">
    <property type="term" value="F:transferase activity"/>
    <property type="evidence" value="ECO:0007669"/>
    <property type="project" value="UniProtKB-KW"/>
</dbReference>
<dbReference type="OrthoDB" id="5508069at2"/>
<name>A0A8T6ZM21_9BURK</name>
<reference evidence="2" key="1">
    <citation type="journal article" date="2015" name="Genome Announc.">
        <title>Draft Genome Sequence of the Polyhydroxyalkanoate-Producing Bacterium Burkholderia sacchari LMG 19450 Isolated from Brazilian Sugarcane Plantation Soil.</title>
        <authorList>
            <person name="Alexandrino P.M."/>
            <person name="Mendonca T.T."/>
            <person name="Guaman Bautista L.P."/>
            <person name="Cherix J."/>
            <person name="Lozano-Sakalauskas G.C."/>
            <person name="Fujita A."/>
            <person name="Ramos Filho E."/>
            <person name="Long P."/>
            <person name="Padilla G."/>
            <person name="Taciro M.K."/>
            <person name="Gomez J.G."/>
            <person name="Silva L.F."/>
        </authorList>
    </citation>
    <scope>NUCLEOTIDE SEQUENCE</scope>
    <source>
        <strain evidence="2">LMG 19450</strain>
    </source>
</reference>
<dbReference type="InterPro" id="IPR014942">
    <property type="entry name" value="AbiEii"/>
</dbReference>
<dbReference type="Pfam" id="PF08843">
    <property type="entry name" value="AbiEii"/>
    <property type="match status" value="1"/>
</dbReference>
<dbReference type="AlphaFoldDB" id="A0A8T6ZM21"/>
<dbReference type="EMBL" id="JTDB02000015">
    <property type="protein sequence ID" value="NLP65533.1"/>
    <property type="molecule type" value="Genomic_DNA"/>
</dbReference>
<sequence>MFNHRHHQNIIGILQKLDAELFERAGCYFGGGTAIVLATNEYRESVDIDFLIASPDGYRQIRGLVSDTDINKLAKQPIPLLRDVRKERDKISTIISAGEGERPIKLEFVLESRIPLTGQYIPGIPVPTLSRVDLYAEKLLANSDRWGDASVMYRDAIDLAMMLDQWGQIPQEAIDKTSRIYGPAALSDFRKVTDYLSSSEAALDKALASMAMDPELAPRITAVLQAEVQRIDGATQVRGAADFPDEIANELRARGLVAQKMNTDKGVYVGRILMVSGDYAVQDIGRNTVAVHRIDAAQAKPNPGERYKVQYFYGNADWEPTIRSGKNLGR</sequence>
<accession>A0A8T6ZM21</accession>
<dbReference type="Pfam" id="PF18790">
    <property type="entry name" value="KfrB"/>
    <property type="match status" value="1"/>
</dbReference>
<protein>
    <submittedName>
        <fullName evidence="2">Nucleotidyl transferase AbiEii/AbiGii toxin family protein</fullName>
    </submittedName>
</protein>
<keyword evidence="3" id="KW-1185">Reference proteome</keyword>
<dbReference type="InterPro" id="IPR040782">
    <property type="entry name" value="KfrB"/>
</dbReference>